<name>A0A1U9LGN6_9PROT</name>
<dbReference type="Proteomes" id="UP000189055">
    <property type="component" value="Chromosome"/>
</dbReference>
<dbReference type="KEGG" id="aper:A0U91_13075"/>
<protein>
    <recommendedName>
        <fullName evidence="4">DUF1275 family protein</fullName>
    </recommendedName>
</protein>
<reference evidence="2 3" key="1">
    <citation type="submission" date="2016-03" db="EMBL/GenBank/DDBJ databases">
        <title>Acetic acid bacteria sequencing.</title>
        <authorList>
            <person name="Brandt J."/>
            <person name="Jakob F."/>
            <person name="Vogel R.F."/>
        </authorList>
    </citation>
    <scope>NUCLEOTIDE SEQUENCE [LARGE SCALE GENOMIC DNA]</scope>
    <source>
        <strain evidence="2 3">TMW2.1084</strain>
    </source>
</reference>
<keyword evidence="1" id="KW-0472">Membrane</keyword>
<dbReference type="PANTHER" id="PTHR37314:SF4">
    <property type="entry name" value="UPF0700 TRANSMEMBRANE PROTEIN YOAK"/>
    <property type="match status" value="1"/>
</dbReference>
<keyword evidence="1" id="KW-1133">Transmembrane helix</keyword>
<evidence type="ECO:0008006" key="4">
    <source>
        <dbReference type="Google" id="ProtNLM"/>
    </source>
</evidence>
<dbReference type="EMBL" id="CP014687">
    <property type="protein sequence ID" value="AQT05616.1"/>
    <property type="molecule type" value="Genomic_DNA"/>
</dbReference>
<gene>
    <name evidence="2" type="ORF">A0U91_13075</name>
</gene>
<dbReference type="AlphaFoldDB" id="A0A1U9LGN6"/>
<feature type="transmembrane region" description="Helical" evidence="1">
    <location>
        <begin position="12"/>
        <end position="36"/>
    </location>
</feature>
<dbReference type="InterPro" id="IPR010699">
    <property type="entry name" value="DUF1275"/>
</dbReference>
<organism evidence="2 3">
    <name type="scientific">Acetobacter persici</name>
    <dbReference type="NCBI Taxonomy" id="1076596"/>
    <lineage>
        <taxon>Bacteria</taxon>
        <taxon>Pseudomonadati</taxon>
        <taxon>Pseudomonadota</taxon>
        <taxon>Alphaproteobacteria</taxon>
        <taxon>Acetobacterales</taxon>
        <taxon>Acetobacteraceae</taxon>
        <taxon>Acetobacter</taxon>
    </lineage>
</organism>
<keyword evidence="1" id="KW-0812">Transmembrane</keyword>
<feature type="transmembrane region" description="Helical" evidence="1">
    <location>
        <begin position="200"/>
        <end position="217"/>
    </location>
</feature>
<dbReference type="STRING" id="1076596.A0U91_13075"/>
<feature type="transmembrane region" description="Helical" evidence="1">
    <location>
        <begin position="168"/>
        <end position="194"/>
    </location>
</feature>
<evidence type="ECO:0000256" key="1">
    <source>
        <dbReference type="SAM" id="Phobius"/>
    </source>
</evidence>
<dbReference type="PANTHER" id="PTHR37314">
    <property type="entry name" value="SLR0142 PROTEIN"/>
    <property type="match status" value="1"/>
</dbReference>
<dbReference type="RefSeq" id="WP_077931377.1">
    <property type="nucleotide sequence ID" value="NZ_CP014687.1"/>
</dbReference>
<proteinExistence type="predicted"/>
<accession>A0A1U9LGN6</accession>
<feature type="transmembrane region" description="Helical" evidence="1">
    <location>
        <begin position="65"/>
        <end position="98"/>
    </location>
</feature>
<sequence length="224" mass="23942">MAPAPVFASARRILLLGMLAGYINALSFIDLGGMFAGAMTGNTIHMDATFAAGNWQHGMQIAELLLVFFLTAILASCLRLIVPPVCNFIVMAFLLCLAEGLHGAPQQVRYECLILPALMAIQGQTLARFSGNAIQTVVITSNLLKCAAAIAAWLLSFWPGRKIPRPSLATLFLPGLSWVAFLAGAAVASLALALHAQFPFLWPLPVIILLCIDIGRAERTGQLD</sequence>
<evidence type="ECO:0000313" key="3">
    <source>
        <dbReference type="Proteomes" id="UP000189055"/>
    </source>
</evidence>
<feature type="transmembrane region" description="Helical" evidence="1">
    <location>
        <begin position="133"/>
        <end position="156"/>
    </location>
</feature>
<dbReference type="Pfam" id="PF06912">
    <property type="entry name" value="DUF1275"/>
    <property type="match status" value="1"/>
</dbReference>
<evidence type="ECO:0000313" key="2">
    <source>
        <dbReference type="EMBL" id="AQT05616.1"/>
    </source>
</evidence>